<feature type="non-terminal residue" evidence="1">
    <location>
        <position position="1"/>
    </location>
</feature>
<dbReference type="Gene3D" id="1.20.1290.10">
    <property type="entry name" value="AhpD-like"/>
    <property type="match status" value="1"/>
</dbReference>
<sequence>KAQTPEVVNGFVGMFAKTMKAEALDVKQKELIALAVGLTERYILEILAEHRVVLRAHGTYKGGRSHENVVQHVR</sequence>
<dbReference type="AlphaFoldDB" id="X0X3A8"/>
<reference evidence="1" key="1">
    <citation type="journal article" date="2014" name="Front. Microbiol.">
        <title>High frequency of phylogenetically diverse reductive dehalogenase-homologous genes in deep subseafloor sedimentary metagenomes.</title>
        <authorList>
            <person name="Kawai M."/>
            <person name="Futagami T."/>
            <person name="Toyoda A."/>
            <person name="Takaki Y."/>
            <person name="Nishi S."/>
            <person name="Hori S."/>
            <person name="Arai W."/>
            <person name="Tsubouchi T."/>
            <person name="Morono Y."/>
            <person name="Uchiyama I."/>
            <person name="Ito T."/>
            <person name="Fujiyama A."/>
            <person name="Inagaki F."/>
            <person name="Takami H."/>
        </authorList>
    </citation>
    <scope>NUCLEOTIDE SEQUENCE</scope>
    <source>
        <strain evidence="1">Expedition CK06-06</strain>
    </source>
</reference>
<organism evidence="1">
    <name type="scientific">marine sediment metagenome</name>
    <dbReference type="NCBI Taxonomy" id="412755"/>
    <lineage>
        <taxon>unclassified sequences</taxon>
        <taxon>metagenomes</taxon>
        <taxon>ecological metagenomes</taxon>
    </lineage>
</organism>
<protein>
    <submittedName>
        <fullName evidence="1">Uncharacterized protein</fullName>
    </submittedName>
</protein>
<evidence type="ECO:0000313" key="1">
    <source>
        <dbReference type="EMBL" id="GAG37719.1"/>
    </source>
</evidence>
<name>X0X3A8_9ZZZZ</name>
<comment type="caution">
    <text evidence="1">The sequence shown here is derived from an EMBL/GenBank/DDBJ whole genome shotgun (WGS) entry which is preliminary data.</text>
</comment>
<proteinExistence type="predicted"/>
<accession>X0X3A8</accession>
<dbReference type="EMBL" id="BARS01041946">
    <property type="protein sequence ID" value="GAG37719.1"/>
    <property type="molecule type" value="Genomic_DNA"/>
</dbReference>
<dbReference type="InterPro" id="IPR029032">
    <property type="entry name" value="AhpD-like"/>
</dbReference>
<gene>
    <name evidence="1" type="ORF">S01H1_63702</name>
</gene>
<dbReference type="SUPFAM" id="SSF69118">
    <property type="entry name" value="AhpD-like"/>
    <property type="match status" value="1"/>
</dbReference>